<dbReference type="RefSeq" id="WP_251463728.1">
    <property type="nucleotide sequence ID" value="NZ_CP097327.1"/>
</dbReference>
<keyword evidence="4" id="KW-1185">Reference proteome</keyword>
<name>A0AAX3S2K2_9GAMM</name>
<dbReference type="SUPFAM" id="SSF49401">
    <property type="entry name" value="Bacterial adhesins"/>
    <property type="match status" value="1"/>
</dbReference>
<accession>A0AAX3S2K2</accession>
<dbReference type="AlphaFoldDB" id="A0AAX3S2K2"/>
<dbReference type="GO" id="GO:0007155">
    <property type="term" value="P:cell adhesion"/>
    <property type="evidence" value="ECO:0007669"/>
    <property type="project" value="InterPro"/>
</dbReference>
<dbReference type="Proteomes" id="UP001057142">
    <property type="component" value="Chromosome"/>
</dbReference>
<reference evidence="3" key="2">
    <citation type="submission" date="2023-01" db="EMBL/GenBank/DDBJ databases">
        <title>The prevalence of carbapenem-resistant bacteria in aquaculture in China and the genetic diversity of carbapenem-resistant genes.</title>
        <authorList>
            <person name="Wen R."/>
        </authorList>
    </citation>
    <scope>NUCLEOTIDE SEQUENCE</scope>
    <source>
        <strain evidence="3">PVA41-chromosome</strain>
    </source>
</reference>
<reference evidence="2" key="1">
    <citation type="journal article" date="2022" name="Front. Microbiol.">
        <title>Identification of a novel aminoglycoside O-nucleotidyltransferase AadA33 in Providencia vermicola.</title>
        <authorList>
            <person name="Feng C."/>
            <person name="Gao M."/>
            <person name="Jiang W."/>
            <person name="Shi W."/>
            <person name="Li A."/>
            <person name="Liu S."/>
            <person name="Zhang L."/>
            <person name="Zhang X."/>
            <person name="Li Q."/>
            <person name="Lin H."/>
            <person name="Lu J."/>
            <person name="Li K."/>
            <person name="Zhang H."/>
            <person name="Hu Y."/>
            <person name="Bao Q."/>
            <person name="Lin X."/>
        </authorList>
    </citation>
    <scope>NUCLEOTIDE SEQUENCE</scope>
    <source>
        <strain evidence="2">P13</strain>
    </source>
</reference>
<dbReference type="EMBL" id="CP116222">
    <property type="protein sequence ID" value="WFC07788.1"/>
    <property type="molecule type" value="Genomic_DNA"/>
</dbReference>
<sequence length="181" mass="20203">MEQLLCPSIINKENTMILYPKRIIYLLFLGLLISNSYAASYNLTIKGNLKIESPVCLLNTNSPKSVSFGDVLLTRLNGANYKQTIPFELTCHNILKNNLKLKVIGNPTRFNSYGGLSTSNSKIGIVFYIDSIQQPINTLLDFNYNHLPNIEVAPIKDMSANFSDTDGGQFSATAMLQIEYQ</sequence>
<evidence type="ECO:0000313" key="4">
    <source>
        <dbReference type="Proteomes" id="UP001057142"/>
    </source>
</evidence>
<evidence type="ECO:0000313" key="2">
    <source>
        <dbReference type="EMBL" id="USB35282.1"/>
    </source>
</evidence>
<evidence type="ECO:0000313" key="3">
    <source>
        <dbReference type="EMBL" id="WFC07788.1"/>
    </source>
</evidence>
<feature type="domain" description="Fimbrial-type adhesion" evidence="1">
    <location>
        <begin position="52"/>
        <end position="181"/>
    </location>
</feature>
<dbReference type="InterPro" id="IPR036937">
    <property type="entry name" value="Adhesion_dom_fimbrial_sf"/>
</dbReference>
<dbReference type="Gene3D" id="2.60.40.1090">
    <property type="entry name" value="Fimbrial-type adhesion domain"/>
    <property type="match status" value="1"/>
</dbReference>
<dbReference type="GO" id="GO:0009289">
    <property type="term" value="C:pilus"/>
    <property type="evidence" value="ECO:0007669"/>
    <property type="project" value="InterPro"/>
</dbReference>
<dbReference type="Proteomes" id="UP001222403">
    <property type="component" value="Chromosome"/>
</dbReference>
<dbReference type="InterPro" id="IPR000259">
    <property type="entry name" value="Adhesion_dom_fimbrial"/>
</dbReference>
<evidence type="ECO:0000259" key="1">
    <source>
        <dbReference type="Pfam" id="PF00419"/>
    </source>
</evidence>
<organism evidence="3 5">
    <name type="scientific">Providencia vermicola</name>
    <dbReference type="NCBI Taxonomy" id="333965"/>
    <lineage>
        <taxon>Bacteria</taxon>
        <taxon>Pseudomonadati</taxon>
        <taxon>Pseudomonadota</taxon>
        <taxon>Gammaproteobacteria</taxon>
        <taxon>Enterobacterales</taxon>
        <taxon>Morganellaceae</taxon>
        <taxon>Providencia</taxon>
    </lineage>
</organism>
<dbReference type="Pfam" id="PF00419">
    <property type="entry name" value="Fimbrial"/>
    <property type="match status" value="1"/>
</dbReference>
<gene>
    <name evidence="2" type="ORF">M5J11_10505</name>
    <name evidence="3" type="ORF">PG365_05255</name>
</gene>
<evidence type="ECO:0000313" key="5">
    <source>
        <dbReference type="Proteomes" id="UP001222403"/>
    </source>
</evidence>
<dbReference type="InterPro" id="IPR008966">
    <property type="entry name" value="Adhesion_dom_sf"/>
</dbReference>
<dbReference type="EMBL" id="CP097327">
    <property type="protein sequence ID" value="USB35282.1"/>
    <property type="molecule type" value="Genomic_DNA"/>
</dbReference>
<proteinExistence type="predicted"/>
<protein>
    <submittedName>
        <fullName evidence="3">Fimbrial protein</fullName>
    </submittedName>
</protein>